<dbReference type="GeneID" id="38125285"/>
<evidence type="ECO:0000256" key="4">
    <source>
        <dbReference type="ARBA" id="ARBA00022723"/>
    </source>
</evidence>
<evidence type="ECO:0000256" key="9">
    <source>
        <dbReference type="RuleBase" id="RU000461"/>
    </source>
</evidence>
<dbReference type="Pfam" id="PF00067">
    <property type="entry name" value="p450"/>
    <property type="match status" value="1"/>
</dbReference>
<sequence length="449" mass="51026">MYGPIICLKYGQRTILSIGSHSVARELLDRRSKLYSSRPRLIIANECVSNGFHTAMMPYGPQWQTHRRIQTAFLRANWAKHYLLVQDGESLHLLHDLLTDNGFAALFQRFSSSLMCTMAYGKRLETPDAPEITTMHTLTHDLTKLISNLPLVELFPGLNRLPEWMAPWKRRGRQAHRKTVSFYTELLDKGRQSPSWNWVQEALEQKEAQALSPDELSYVLGILFEAGSDTTTGVLAVFVLAALTAPEAMKTAQAEVDRVVGLQRLPTVDDLEQLPYIRAVALECLRWRPLTPLGFPHSTNEDDEYMGYRIPKDAIILPNHWAMDLDEAIFDQATEFRPERWILNTNLPLAAFGFGRRACIGRHVAFNSLLIVIARILWAFNISPAYKMGKKVEVDPWDMQQSVTCPPSPFEAVFKSRSPESHQIIERTWAAMEKDSHAIMGRVKASISP</sequence>
<dbReference type="InterPro" id="IPR002401">
    <property type="entry name" value="Cyt_P450_E_grp-I"/>
</dbReference>
<dbReference type="SUPFAM" id="SSF48264">
    <property type="entry name" value="Cytochrome P450"/>
    <property type="match status" value="1"/>
</dbReference>
<evidence type="ECO:0000313" key="10">
    <source>
        <dbReference type="EMBL" id="RHZ46417.1"/>
    </source>
</evidence>
<dbReference type="GO" id="GO:0020037">
    <property type="term" value="F:heme binding"/>
    <property type="evidence" value="ECO:0007669"/>
    <property type="project" value="InterPro"/>
</dbReference>
<dbReference type="InterPro" id="IPR001128">
    <property type="entry name" value="Cyt_P450"/>
</dbReference>
<evidence type="ECO:0000256" key="7">
    <source>
        <dbReference type="ARBA" id="ARBA00023033"/>
    </source>
</evidence>
<evidence type="ECO:0000256" key="3">
    <source>
        <dbReference type="ARBA" id="ARBA00022617"/>
    </source>
</evidence>
<evidence type="ECO:0000256" key="6">
    <source>
        <dbReference type="ARBA" id="ARBA00023004"/>
    </source>
</evidence>
<gene>
    <name evidence="10" type="ORF">CDV56_103311</name>
</gene>
<dbReference type="EMBL" id="NKHU02000251">
    <property type="protein sequence ID" value="RHZ46417.1"/>
    <property type="molecule type" value="Genomic_DNA"/>
</dbReference>
<keyword evidence="3 8" id="KW-0349">Heme</keyword>
<evidence type="ECO:0000313" key="11">
    <source>
        <dbReference type="Proteomes" id="UP000215305"/>
    </source>
</evidence>
<comment type="cofactor">
    <cofactor evidence="1 8">
        <name>heme</name>
        <dbReference type="ChEBI" id="CHEBI:30413"/>
    </cofactor>
</comment>
<keyword evidence="11" id="KW-1185">Reference proteome</keyword>
<dbReference type="GO" id="GO:0004497">
    <property type="term" value="F:monooxygenase activity"/>
    <property type="evidence" value="ECO:0007669"/>
    <property type="project" value="UniProtKB-KW"/>
</dbReference>
<reference evidence="10" key="1">
    <citation type="submission" date="2018-08" db="EMBL/GenBank/DDBJ databases">
        <title>Draft genome sequence of azole-resistant Aspergillus thermomutatus (Neosartorya pseudofischeri) strain HMR AF 39, isolated from a human nasal aspirate.</title>
        <authorList>
            <person name="Parent-Michaud M."/>
            <person name="Dufresne P.J."/>
            <person name="Fournier E."/>
            <person name="Martineau C."/>
            <person name="Moreira S."/>
            <person name="Perkins V."/>
            <person name="De Repentigny L."/>
            <person name="Dufresne S.F."/>
        </authorList>
    </citation>
    <scope>NUCLEOTIDE SEQUENCE [LARGE SCALE GENOMIC DNA]</scope>
    <source>
        <strain evidence="10">HMR AF 39</strain>
    </source>
</reference>
<organism evidence="10 11">
    <name type="scientific">Aspergillus thermomutatus</name>
    <name type="common">Neosartorya pseudofischeri</name>
    <dbReference type="NCBI Taxonomy" id="41047"/>
    <lineage>
        <taxon>Eukaryota</taxon>
        <taxon>Fungi</taxon>
        <taxon>Dikarya</taxon>
        <taxon>Ascomycota</taxon>
        <taxon>Pezizomycotina</taxon>
        <taxon>Eurotiomycetes</taxon>
        <taxon>Eurotiomycetidae</taxon>
        <taxon>Eurotiales</taxon>
        <taxon>Aspergillaceae</taxon>
        <taxon>Aspergillus</taxon>
        <taxon>Aspergillus subgen. Fumigati</taxon>
    </lineage>
</organism>
<dbReference type="Gene3D" id="1.10.630.10">
    <property type="entry name" value="Cytochrome P450"/>
    <property type="match status" value="1"/>
</dbReference>
<keyword evidence="6 8" id="KW-0408">Iron</keyword>
<evidence type="ECO:0000256" key="8">
    <source>
        <dbReference type="PIRSR" id="PIRSR602401-1"/>
    </source>
</evidence>
<dbReference type="CDD" id="cd11065">
    <property type="entry name" value="CYP64-like"/>
    <property type="match status" value="1"/>
</dbReference>
<dbReference type="GO" id="GO:0016705">
    <property type="term" value="F:oxidoreductase activity, acting on paired donors, with incorporation or reduction of molecular oxygen"/>
    <property type="evidence" value="ECO:0007669"/>
    <property type="project" value="InterPro"/>
</dbReference>
<dbReference type="GO" id="GO:0005506">
    <property type="term" value="F:iron ion binding"/>
    <property type="evidence" value="ECO:0007669"/>
    <property type="project" value="InterPro"/>
</dbReference>
<dbReference type="AlphaFoldDB" id="A0A397G740"/>
<dbReference type="PRINTS" id="PR00385">
    <property type="entry name" value="P450"/>
</dbReference>
<dbReference type="PRINTS" id="PR00463">
    <property type="entry name" value="EP450I"/>
</dbReference>
<dbReference type="PANTHER" id="PTHR46300">
    <property type="entry name" value="P450, PUTATIVE (EUROFUNG)-RELATED-RELATED"/>
    <property type="match status" value="1"/>
</dbReference>
<dbReference type="VEuPathDB" id="FungiDB:CDV56_103311"/>
<dbReference type="Proteomes" id="UP000215305">
    <property type="component" value="Unassembled WGS sequence"/>
</dbReference>
<comment type="similarity">
    <text evidence="2 9">Belongs to the cytochrome P450 family.</text>
</comment>
<dbReference type="InterPro" id="IPR036396">
    <property type="entry name" value="Cyt_P450_sf"/>
</dbReference>
<evidence type="ECO:0000256" key="2">
    <source>
        <dbReference type="ARBA" id="ARBA00010617"/>
    </source>
</evidence>
<name>A0A397G740_ASPTH</name>
<evidence type="ECO:0000256" key="1">
    <source>
        <dbReference type="ARBA" id="ARBA00001971"/>
    </source>
</evidence>
<dbReference type="OrthoDB" id="1470350at2759"/>
<keyword evidence="4 8" id="KW-0479">Metal-binding</keyword>
<feature type="binding site" description="axial binding residue" evidence="8">
    <location>
        <position position="359"/>
    </location>
    <ligand>
        <name>heme</name>
        <dbReference type="ChEBI" id="CHEBI:30413"/>
    </ligand>
    <ligandPart>
        <name>Fe</name>
        <dbReference type="ChEBI" id="CHEBI:18248"/>
    </ligandPart>
</feature>
<keyword evidence="7 9" id="KW-0503">Monooxygenase</keyword>
<evidence type="ECO:0000256" key="5">
    <source>
        <dbReference type="ARBA" id="ARBA00023002"/>
    </source>
</evidence>
<dbReference type="STRING" id="41047.A0A397G740"/>
<accession>A0A397G740</accession>
<dbReference type="PANTHER" id="PTHR46300:SF1">
    <property type="entry name" value="P450, PUTATIVE (EUROFUNG)-RELATED"/>
    <property type="match status" value="1"/>
</dbReference>
<comment type="caution">
    <text evidence="10">The sequence shown here is derived from an EMBL/GenBank/DDBJ whole genome shotgun (WGS) entry which is preliminary data.</text>
</comment>
<dbReference type="InterPro" id="IPR050364">
    <property type="entry name" value="Cytochrome_P450_fung"/>
</dbReference>
<dbReference type="PROSITE" id="PS00086">
    <property type="entry name" value="CYTOCHROME_P450"/>
    <property type="match status" value="1"/>
</dbReference>
<evidence type="ECO:0008006" key="12">
    <source>
        <dbReference type="Google" id="ProtNLM"/>
    </source>
</evidence>
<dbReference type="GO" id="GO:0044283">
    <property type="term" value="P:small molecule biosynthetic process"/>
    <property type="evidence" value="ECO:0007669"/>
    <property type="project" value="UniProtKB-ARBA"/>
</dbReference>
<dbReference type="InterPro" id="IPR017972">
    <property type="entry name" value="Cyt_P450_CS"/>
</dbReference>
<proteinExistence type="inferred from homology"/>
<keyword evidence="5 9" id="KW-0560">Oxidoreductase</keyword>
<protein>
    <recommendedName>
        <fullName evidence="12">Cytochrome P450</fullName>
    </recommendedName>
</protein>
<dbReference type="RefSeq" id="XP_026611141.1">
    <property type="nucleotide sequence ID" value="XM_026756930.1"/>
</dbReference>